<dbReference type="InterPro" id="IPR022764">
    <property type="entry name" value="Peptidase_S54_rhomboid_dom"/>
</dbReference>
<evidence type="ECO:0000256" key="1">
    <source>
        <dbReference type="ARBA" id="ARBA00004141"/>
    </source>
</evidence>
<feature type="transmembrane region" description="Helical" evidence="6">
    <location>
        <begin position="339"/>
        <end position="356"/>
    </location>
</feature>
<proteinExistence type="inferred from homology"/>
<dbReference type="InterPro" id="IPR035952">
    <property type="entry name" value="Rhomboid-like_sf"/>
</dbReference>
<comment type="subcellular location">
    <subcellularLocation>
        <location evidence="1">Membrane</location>
        <topology evidence="1">Multi-pass membrane protein</topology>
    </subcellularLocation>
</comment>
<dbReference type="InterPro" id="IPR050925">
    <property type="entry name" value="Rhomboid_protease_S54"/>
</dbReference>
<dbReference type="Gene3D" id="1.20.1540.10">
    <property type="entry name" value="Rhomboid-like"/>
    <property type="match status" value="1"/>
</dbReference>
<evidence type="ECO:0000256" key="3">
    <source>
        <dbReference type="ARBA" id="ARBA00022692"/>
    </source>
</evidence>
<dbReference type="Proteomes" id="UP001642487">
    <property type="component" value="Chromosome 6"/>
</dbReference>
<dbReference type="SUPFAM" id="SSF144091">
    <property type="entry name" value="Rhomboid-like"/>
    <property type="match status" value="1"/>
</dbReference>
<keyword evidence="3 6" id="KW-0812">Transmembrane</keyword>
<keyword evidence="4 6" id="KW-1133">Transmembrane helix</keyword>
<feature type="transmembrane region" description="Helical" evidence="6">
    <location>
        <begin position="284"/>
        <end position="303"/>
    </location>
</feature>
<protein>
    <recommendedName>
        <fullName evidence="7">Peptidase S54 rhomboid domain-containing protein</fullName>
    </recommendedName>
</protein>
<evidence type="ECO:0000256" key="5">
    <source>
        <dbReference type="ARBA" id="ARBA00023136"/>
    </source>
</evidence>
<feature type="transmembrane region" description="Helical" evidence="6">
    <location>
        <begin position="449"/>
        <end position="466"/>
    </location>
</feature>
<evidence type="ECO:0000259" key="7">
    <source>
        <dbReference type="Pfam" id="PF01694"/>
    </source>
</evidence>
<evidence type="ECO:0000313" key="9">
    <source>
        <dbReference type="Proteomes" id="UP001642487"/>
    </source>
</evidence>
<keyword evidence="9" id="KW-1185">Reference proteome</keyword>
<evidence type="ECO:0000313" key="8">
    <source>
        <dbReference type="EMBL" id="CAK9324955.1"/>
    </source>
</evidence>
<evidence type="ECO:0000256" key="4">
    <source>
        <dbReference type="ARBA" id="ARBA00022989"/>
    </source>
</evidence>
<reference evidence="8 9" key="1">
    <citation type="submission" date="2024-03" db="EMBL/GenBank/DDBJ databases">
        <authorList>
            <person name="Gkanogiannis A."/>
            <person name="Becerra Lopez-Lavalle L."/>
        </authorList>
    </citation>
    <scope>NUCLEOTIDE SEQUENCE [LARGE SCALE GENOMIC DNA]</scope>
</reference>
<evidence type="ECO:0000256" key="6">
    <source>
        <dbReference type="SAM" id="Phobius"/>
    </source>
</evidence>
<organism evidence="8 9">
    <name type="scientific">Citrullus colocynthis</name>
    <name type="common">colocynth</name>
    <dbReference type="NCBI Taxonomy" id="252529"/>
    <lineage>
        <taxon>Eukaryota</taxon>
        <taxon>Viridiplantae</taxon>
        <taxon>Streptophyta</taxon>
        <taxon>Embryophyta</taxon>
        <taxon>Tracheophyta</taxon>
        <taxon>Spermatophyta</taxon>
        <taxon>Magnoliopsida</taxon>
        <taxon>eudicotyledons</taxon>
        <taxon>Gunneridae</taxon>
        <taxon>Pentapetalae</taxon>
        <taxon>rosids</taxon>
        <taxon>fabids</taxon>
        <taxon>Cucurbitales</taxon>
        <taxon>Cucurbitaceae</taxon>
        <taxon>Benincaseae</taxon>
        <taxon>Citrullus</taxon>
    </lineage>
</organism>
<gene>
    <name evidence="8" type="ORF">CITCOLO1_LOCUS17205</name>
</gene>
<name>A0ABP0YZI5_9ROSI</name>
<keyword evidence="5 6" id="KW-0472">Membrane</keyword>
<comment type="similarity">
    <text evidence="2">Belongs to the peptidase S54 family.</text>
</comment>
<feature type="transmembrane region" description="Helical" evidence="6">
    <location>
        <begin position="315"/>
        <end position="333"/>
    </location>
</feature>
<dbReference type="EMBL" id="OZ021740">
    <property type="protein sequence ID" value="CAK9324955.1"/>
    <property type="molecule type" value="Genomic_DNA"/>
</dbReference>
<dbReference type="PANTHER" id="PTHR43731:SF30">
    <property type="entry name" value="RHOMBOID-LIKE PROTEIN 9, CHLOROPLASTIC"/>
    <property type="match status" value="1"/>
</dbReference>
<feature type="domain" description="Peptidase S54 rhomboid" evidence="7">
    <location>
        <begin position="275"/>
        <end position="412"/>
    </location>
</feature>
<evidence type="ECO:0000256" key="2">
    <source>
        <dbReference type="ARBA" id="ARBA00009045"/>
    </source>
</evidence>
<dbReference type="Pfam" id="PF01694">
    <property type="entry name" value="Rhomboid"/>
    <property type="match status" value="1"/>
</dbReference>
<accession>A0ABP0YZI5</accession>
<sequence length="475" mass="53295">MAVVPTIFHIRNVNDSTNPTQIISKLNKRVCIFKCDVVSRNNLPIFEYSKHYWEIQNNGSSLITISARAANSRRGLKALLQHVRCSSGLDFESQVLKEISQVWECSTNEKQLRSLGSYFGRLQGFGNKKNLDSLKKIKVLDTGQFKAKKELQLLDAYFEKVDKDTDLLNHPLSSFDEQHEGMLFTSSPFEDCNKDDNKMYIRHVKLNGMIHRSMPNTTQLQEEEVCDLYLISAVVSVNIAVFLFEIASPVKNSELQLFSLPSLYGAKINELILVGEWWRLVTPMFLHSGVLHVALSCWTLVTFGRQVCREYGPFTFFLIYVLGGVSGNLTSFLHTPNPTVGGTGPVFAMIGAWLSYQFQNKDVVTKDVSDKMFLKAIIAAAISSILSNIGPIDEWTHTGAAFSGMLYGFLTSPVVEVNDASSSSSSSRRSGQEKGIKLVRKYADPCKSLAFFTLFIMGFISLVFFIQPPFTTLEF</sequence>
<dbReference type="PANTHER" id="PTHR43731">
    <property type="entry name" value="RHOMBOID PROTEASE"/>
    <property type="match status" value="1"/>
</dbReference>